<organism evidence="2 3">
    <name type="scientific">Durusdinium trenchii</name>
    <dbReference type="NCBI Taxonomy" id="1381693"/>
    <lineage>
        <taxon>Eukaryota</taxon>
        <taxon>Sar</taxon>
        <taxon>Alveolata</taxon>
        <taxon>Dinophyceae</taxon>
        <taxon>Suessiales</taxon>
        <taxon>Symbiodiniaceae</taxon>
        <taxon>Durusdinium</taxon>
    </lineage>
</organism>
<keyword evidence="3" id="KW-1185">Reference proteome</keyword>
<feature type="non-terminal residue" evidence="2">
    <location>
        <position position="1"/>
    </location>
</feature>
<keyword evidence="1" id="KW-0812">Transmembrane</keyword>
<gene>
    <name evidence="2" type="ORF">CCMP2556_LOCUS30199</name>
</gene>
<evidence type="ECO:0000313" key="3">
    <source>
        <dbReference type="Proteomes" id="UP001642484"/>
    </source>
</evidence>
<keyword evidence="1" id="KW-1133">Transmembrane helix</keyword>
<name>A0ABP0NCL7_9DINO</name>
<evidence type="ECO:0000313" key="2">
    <source>
        <dbReference type="EMBL" id="CAK9061426.1"/>
    </source>
</evidence>
<keyword evidence="1" id="KW-0472">Membrane</keyword>
<accession>A0ABP0NCL7</accession>
<comment type="caution">
    <text evidence="2">The sequence shown here is derived from an EMBL/GenBank/DDBJ whole genome shotgun (WGS) entry which is preliminary data.</text>
</comment>
<proteinExistence type="predicted"/>
<sequence length="113" mass="12746">IFQSQRHKFSLSPIMRPPQKQKRIALWLAAVAGALVGLMNDWRICLVKMSESELHTAWNQALSGALYSAPWTTAISSNSEVLLQRQDYRDKLRRTSSLANRGAVLEAAPWEIP</sequence>
<reference evidence="2 3" key="1">
    <citation type="submission" date="2024-02" db="EMBL/GenBank/DDBJ databases">
        <authorList>
            <person name="Chen Y."/>
            <person name="Shah S."/>
            <person name="Dougan E. K."/>
            <person name="Thang M."/>
            <person name="Chan C."/>
        </authorList>
    </citation>
    <scope>NUCLEOTIDE SEQUENCE [LARGE SCALE GENOMIC DNA]</scope>
</reference>
<evidence type="ECO:0000256" key="1">
    <source>
        <dbReference type="SAM" id="Phobius"/>
    </source>
</evidence>
<feature type="transmembrane region" description="Helical" evidence="1">
    <location>
        <begin position="24"/>
        <end position="42"/>
    </location>
</feature>
<dbReference type="EMBL" id="CAXAMN010021612">
    <property type="protein sequence ID" value="CAK9061426.1"/>
    <property type="molecule type" value="Genomic_DNA"/>
</dbReference>
<protein>
    <submittedName>
        <fullName evidence="2">Uncharacterized protein</fullName>
    </submittedName>
</protein>
<dbReference type="Proteomes" id="UP001642484">
    <property type="component" value="Unassembled WGS sequence"/>
</dbReference>